<protein>
    <submittedName>
        <fullName evidence="1">Uncharacterized protein</fullName>
    </submittedName>
</protein>
<sequence length="87" mass="10026">MAPTRLRMRIRCAVCDKPVDEWTMWENPADMSRGIKVRCHGEEDSMKMTWGFLADLTPDERRRLEQSEGVAFATKRLPRPTACKAEG</sequence>
<name>A0A160PMT1_9HYPH</name>
<accession>A0A160PMT1</accession>
<dbReference type="AlphaFoldDB" id="A0A160PMT1"/>
<proteinExistence type="predicted"/>
<dbReference type="EMBL" id="AP014809">
    <property type="protein sequence ID" value="BAU93340.1"/>
    <property type="molecule type" value="Genomic_DNA"/>
</dbReference>
<evidence type="ECO:0000313" key="1">
    <source>
        <dbReference type="EMBL" id="BAU93340.1"/>
    </source>
</evidence>
<gene>
    <name evidence="1" type="ORF">MPPM_4735</name>
</gene>
<dbReference type="Proteomes" id="UP000218288">
    <property type="component" value="Chromosome"/>
</dbReference>
<organism evidence="1 2">
    <name type="scientific">Methylorubrum populi</name>
    <dbReference type="NCBI Taxonomy" id="223967"/>
    <lineage>
        <taxon>Bacteria</taxon>
        <taxon>Pseudomonadati</taxon>
        <taxon>Pseudomonadota</taxon>
        <taxon>Alphaproteobacteria</taxon>
        <taxon>Hyphomicrobiales</taxon>
        <taxon>Methylobacteriaceae</taxon>
        <taxon>Methylorubrum</taxon>
    </lineage>
</organism>
<evidence type="ECO:0000313" key="2">
    <source>
        <dbReference type="Proteomes" id="UP000218288"/>
    </source>
</evidence>
<reference evidence="1 2" key="1">
    <citation type="journal article" date="2016" name="Genome Announc.">
        <title>Complete Genome Sequence of Methylobacterium populi P-1M, Isolated from Pink-Pigmented Household Biofilm.</title>
        <authorList>
            <person name="Morohoshi T."/>
            <person name="Ikeda T."/>
        </authorList>
    </citation>
    <scope>NUCLEOTIDE SEQUENCE [LARGE SCALE GENOMIC DNA]</scope>
    <source>
        <strain evidence="1 2">P-1M</strain>
    </source>
</reference>